<dbReference type="AlphaFoldDB" id="A0A3B0ZKX6"/>
<dbReference type="SUPFAM" id="SSF82657">
    <property type="entry name" value="BolA-like"/>
    <property type="match status" value="1"/>
</dbReference>
<name>A0A3B0ZKX6_9ZZZZ</name>
<dbReference type="InterPro" id="IPR036065">
    <property type="entry name" value="BolA-like_sf"/>
</dbReference>
<organism evidence="2">
    <name type="scientific">hydrothermal vent metagenome</name>
    <dbReference type="NCBI Taxonomy" id="652676"/>
    <lineage>
        <taxon>unclassified sequences</taxon>
        <taxon>metagenomes</taxon>
        <taxon>ecological metagenomes</taxon>
    </lineage>
</organism>
<dbReference type="InterPro" id="IPR050961">
    <property type="entry name" value="BolA/IbaG_stress_morph_reg"/>
</dbReference>
<evidence type="ECO:0000256" key="1">
    <source>
        <dbReference type="ARBA" id="ARBA00005578"/>
    </source>
</evidence>
<dbReference type="PANTHER" id="PTHR46229">
    <property type="entry name" value="BOLA TRANSCRIPTION REGULATOR"/>
    <property type="match status" value="1"/>
</dbReference>
<accession>A0A3B0ZKX6</accession>
<dbReference type="Gene3D" id="3.30.300.90">
    <property type="entry name" value="BolA-like"/>
    <property type="match status" value="1"/>
</dbReference>
<dbReference type="Pfam" id="PF01722">
    <property type="entry name" value="BolA"/>
    <property type="match status" value="1"/>
</dbReference>
<sequence length="84" mass="9258">MQNEQVQAQLLAAFPGAEVMVSGEGCNFAVTIVSQQFDGMSRVQEQKLVYATLSEQITRGDIHAVTIKAYTPEEWQEVNKLQAG</sequence>
<dbReference type="PIRSF" id="PIRSF003113">
    <property type="entry name" value="BolA"/>
    <property type="match status" value="1"/>
</dbReference>
<protein>
    <recommendedName>
        <fullName evidence="3">YrbA protein</fullName>
    </recommendedName>
</protein>
<evidence type="ECO:0000313" key="2">
    <source>
        <dbReference type="EMBL" id="VAW88022.1"/>
    </source>
</evidence>
<comment type="similarity">
    <text evidence="1">Belongs to the BolA/IbaG family.</text>
</comment>
<dbReference type="EMBL" id="UOFP01000206">
    <property type="protein sequence ID" value="VAW88022.1"/>
    <property type="molecule type" value="Genomic_DNA"/>
</dbReference>
<proteinExistence type="inferred from homology"/>
<evidence type="ECO:0008006" key="3">
    <source>
        <dbReference type="Google" id="ProtNLM"/>
    </source>
</evidence>
<reference evidence="2" key="1">
    <citation type="submission" date="2018-06" db="EMBL/GenBank/DDBJ databases">
        <authorList>
            <person name="Zhirakovskaya E."/>
        </authorList>
    </citation>
    <scope>NUCLEOTIDE SEQUENCE</scope>
</reference>
<gene>
    <name evidence="2" type="ORF">MNBD_GAMMA18-439</name>
</gene>
<dbReference type="InterPro" id="IPR002634">
    <property type="entry name" value="BolA"/>
</dbReference>
<dbReference type="PANTHER" id="PTHR46229:SF4">
    <property type="entry name" value="ACID STRESS PROTEIN IBAG"/>
    <property type="match status" value="1"/>
</dbReference>